<keyword evidence="6" id="KW-1185">Reference proteome</keyword>
<dbReference type="Pfam" id="PF13181">
    <property type="entry name" value="TPR_8"/>
    <property type="match status" value="1"/>
</dbReference>
<dbReference type="SMART" id="SM00028">
    <property type="entry name" value="TPR"/>
    <property type="match status" value="7"/>
</dbReference>
<gene>
    <name evidence="7" type="primary">LOC106487841</name>
</gene>
<proteinExistence type="inferred from homology"/>
<protein>
    <submittedName>
        <fullName evidence="7">Interferon-induced protein with tetratricopeptide repeats 5-like</fullName>
    </submittedName>
</protein>
<evidence type="ECO:0000256" key="1">
    <source>
        <dbReference type="ARBA" id="ARBA00022737"/>
    </source>
</evidence>
<keyword evidence="1" id="KW-0677">Repeat</keyword>
<dbReference type="Gene3D" id="1.25.40.10">
    <property type="entry name" value="Tetratricopeptide repeat domain"/>
    <property type="match status" value="3"/>
</dbReference>
<evidence type="ECO:0000313" key="6">
    <source>
        <dbReference type="Proteomes" id="UP001652627"/>
    </source>
</evidence>
<name>A0A8B7IT52_9AVES</name>
<feature type="repeat" description="TPR" evidence="4">
    <location>
        <begin position="335"/>
        <end position="368"/>
    </location>
</feature>
<feature type="repeat" description="TPR" evidence="4">
    <location>
        <begin position="432"/>
        <end position="465"/>
    </location>
</feature>
<dbReference type="AlphaFoldDB" id="A0A8B7IT52"/>
<evidence type="ECO:0000256" key="5">
    <source>
        <dbReference type="SAM" id="Coils"/>
    </source>
</evidence>
<dbReference type="GO" id="GO:0045087">
    <property type="term" value="P:innate immune response"/>
    <property type="evidence" value="ECO:0007669"/>
    <property type="project" value="UniProtKB-KW"/>
</dbReference>
<dbReference type="RefSeq" id="XP_013802097.2">
    <property type="nucleotide sequence ID" value="XM_013946643.2"/>
</dbReference>
<dbReference type="KEGG" id="aam:106487841"/>
<organism evidence="6 7">
    <name type="scientific">Apteryx mantelli</name>
    <name type="common">North Island brown kiwi</name>
    <dbReference type="NCBI Taxonomy" id="2696672"/>
    <lineage>
        <taxon>Eukaryota</taxon>
        <taxon>Metazoa</taxon>
        <taxon>Chordata</taxon>
        <taxon>Craniata</taxon>
        <taxon>Vertebrata</taxon>
        <taxon>Euteleostomi</taxon>
        <taxon>Archelosauria</taxon>
        <taxon>Archosauria</taxon>
        <taxon>Dinosauria</taxon>
        <taxon>Saurischia</taxon>
        <taxon>Theropoda</taxon>
        <taxon>Coelurosauria</taxon>
        <taxon>Aves</taxon>
        <taxon>Palaeognathae</taxon>
        <taxon>Apterygiformes</taxon>
        <taxon>Apterygidae</taxon>
        <taxon>Apteryx</taxon>
    </lineage>
</organism>
<evidence type="ECO:0000256" key="3">
    <source>
        <dbReference type="ARBA" id="ARBA00038336"/>
    </source>
</evidence>
<reference evidence="7" key="1">
    <citation type="submission" date="2025-08" db="UniProtKB">
        <authorList>
            <consortium name="RefSeq"/>
        </authorList>
    </citation>
    <scope>IDENTIFICATION</scope>
    <source>
        <tissue evidence="7">Blood</tissue>
    </source>
</reference>
<sequence>MSIISKNDFKSTLLQLECHFTWILLKDDVDLDNLEDKTGHQIEFQFTESNAASYNMLAYVCHLKHLNEDALKNLQKAEEEIEKNYPNETDRRRLVTWGNYAWIYYHMNRYEEVQTYLSKVEDTCKKLSSTAQYKIQLPEIYAEKGWALLKFGRTYYARAKECFENALKKEPNNPEFNAGHAIAVYRLESISCGSSEDESSSLEPLRRAVELNPNDTSVVALLALKLQDLNLADEGERYIEEAMEKTPDSPYFLRYAAKFYRRKGKLDKSLELLKKGLAVAPTCSFLHHQMGLCYRAKLFRLKKAAKYAPREQVEELIRLCIFHFKRVTEQKSTFFPAYSDLANMYAEGNKYQEAEEIFQKVFQMTNLHYADIQELYYNYGRFQHLHRKSESEAIKYYTEGLKIETDSHGRIKCKTALKKLLEQRIQEGSEDTAAFSTLGFIHQLDNEKLKAIECYEKALELDPENEEHLNALYKLRLSI</sequence>
<dbReference type="InterPro" id="IPR011990">
    <property type="entry name" value="TPR-like_helical_dom_sf"/>
</dbReference>
<dbReference type="PROSITE" id="PS50005">
    <property type="entry name" value="TPR"/>
    <property type="match status" value="2"/>
</dbReference>
<dbReference type="InterPro" id="IPR019734">
    <property type="entry name" value="TPR_rpt"/>
</dbReference>
<dbReference type="PANTHER" id="PTHR10271">
    <property type="entry name" value="INTERFERON-INDUCED PROTEIN WITH TETRATRICOPEPTIDE REPEATS"/>
    <property type="match status" value="1"/>
</dbReference>
<accession>A0A8B7IT52</accession>
<evidence type="ECO:0000313" key="7">
    <source>
        <dbReference type="RefSeq" id="XP_013802097.2"/>
    </source>
</evidence>
<dbReference type="GeneID" id="106487841"/>
<dbReference type="Pfam" id="PF07719">
    <property type="entry name" value="TPR_2"/>
    <property type="match status" value="1"/>
</dbReference>
<dbReference type="GO" id="GO:0005829">
    <property type="term" value="C:cytosol"/>
    <property type="evidence" value="ECO:0007669"/>
    <property type="project" value="TreeGrafter"/>
</dbReference>
<keyword evidence="2 4" id="KW-0802">TPR repeat</keyword>
<dbReference type="SUPFAM" id="SSF48452">
    <property type="entry name" value="TPR-like"/>
    <property type="match status" value="1"/>
</dbReference>
<evidence type="ECO:0000256" key="4">
    <source>
        <dbReference type="PROSITE-ProRule" id="PRU00339"/>
    </source>
</evidence>
<dbReference type="PANTHER" id="PTHR10271:SF0">
    <property type="entry name" value="INTERFERON-INDUCED PROTEIN WITH TETRATRICOPEPTIDE REPEATS 5"/>
    <property type="match status" value="1"/>
</dbReference>
<dbReference type="GO" id="GO:0051607">
    <property type="term" value="P:defense response to virus"/>
    <property type="evidence" value="ECO:0007669"/>
    <property type="project" value="TreeGrafter"/>
</dbReference>
<dbReference type="OrthoDB" id="10043504at2759"/>
<comment type="similarity">
    <text evidence="3">Belongs to the IFIT family.</text>
</comment>
<feature type="coiled-coil region" evidence="5">
    <location>
        <begin position="64"/>
        <end position="91"/>
    </location>
</feature>
<dbReference type="Proteomes" id="UP001652627">
    <property type="component" value="Chromosome 7"/>
</dbReference>
<keyword evidence="5" id="KW-0175">Coiled coil</keyword>
<dbReference type="InterPro" id="IPR013105">
    <property type="entry name" value="TPR_2"/>
</dbReference>
<evidence type="ECO:0000256" key="2">
    <source>
        <dbReference type="ARBA" id="ARBA00022803"/>
    </source>
</evidence>